<evidence type="ECO:0000256" key="3">
    <source>
        <dbReference type="SAM" id="MobiDB-lite"/>
    </source>
</evidence>
<feature type="domain" description="CUB" evidence="4">
    <location>
        <begin position="771"/>
        <end position="910"/>
    </location>
</feature>
<dbReference type="EMBL" id="JARAKH010000029">
    <property type="protein sequence ID" value="KAK8388054.1"/>
    <property type="molecule type" value="Genomic_DNA"/>
</dbReference>
<dbReference type="GO" id="GO:0004252">
    <property type="term" value="F:serine-type endopeptidase activity"/>
    <property type="evidence" value="ECO:0007669"/>
    <property type="project" value="TreeGrafter"/>
</dbReference>
<feature type="domain" description="CUB" evidence="4">
    <location>
        <begin position="640"/>
        <end position="762"/>
    </location>
</feature>
<dbReference type="InterPro" id="IPR035914">
    <property type="entry name" value="Sperma_CUB_dom_sf"/>
</dbReference>
<keyword evidence="1" id="KW-1015">Disulfide bond</keyword>
<dbReference type="AlphaFoldDB" id="A0AAW0TK10"/>
<organism evidence="5 6">
    <name type="scientific">Scylla paramamosain</name>
    <name type="common">Mud crab</name>
    <dbReference type="NCBI Taxonomy" id="85552"/>
    <lineage>
        <taxon>Eukaryota</taxon>
        <taxon>Metazoa</taxon>
        <taxon>Ecdysozoa</taxon>
        <taxon>Arthropoda</taxon>
        <taxon>Crustacea</taxon>
        <taxon>Multicrustacea</taxon>
        <taxon>Malacostraca</taxon>
        <taxon>Eumalacostraca</taxon>
        <taxon>Eucarida</taxon>
        <taxon>Decapoda</taxon>
        <taxon>Pleocyemata</taxon>
        <taxon>Brachyura</taxon>
        <taxon>Eubrachyura</taxon>
        <taxon>Portunoidea</taxon>
        <taxon>Portunidae</taxon>
        <taxon>Portuninae</taxon>
        <taxon>Scylla</taxon>
    </lineage>
</organism>
<dbReference type="SUPFAM" id="SSF49854">
    <property type="entry name" value="Spermadhesin, CUB domain"/>
    <property type="match status" value="6"/>
</dbReference>
<feature type="region of interest" description="Disordered" evidence="3">
    <location>
        <begin position="325"/>
        <end position="382"/>
    </location>
</feature>
<protein>
    <recommendedName>
        <fullName evidence="4">CUB domain-containing protein</fullName>
    </recommendedName>
</protein>
<feature type="domain" description="CUB" evidence="4">
    <location>
        <begin position="228"/>
        <end position="335"/>
    </location>
</feature>
<reference evidence="5 6" key="1">
    <citation type="submission" date="2023-03" db="EMBL/GenBank/DDBJ databases">
        <title>High-quality genome of Scylla paramamosain provides insights in environmental adaptation.</title>
        <authorList>
            <person name="Zhang L."/>
        </authorList>
    </citation>
    <scope>NUCLEOTIDE SEQUENCE [LARGE SCALE GENOMIC DNA]</scope>
    <source>
        <strain evidence="5">LZ_2023a</strain>
        <tissue evidence="5">Muscle</tissue>
    </source>
</reference>
<gene>
    <name evidence="5" type="ORF">O3P69_020140</name>
</gene>
<feature type="domain" description="CUB" evidence="4">
    <location>
        <begin position="525"/>
        <end position="636"/>
    </location>
</feature>
<feature type="compositionally biased region" description="Low complexity" evidence="3">
    <location>
        <begin position="358"/>
        <end position="382"/>
    </location>
</feature>
<name>A0AAW0TK10_SCYPA</name>
<comment type="caution">
    <text evidence="5">The sequence shown here is derived from an EMBL/GenBank/DDBJ whole genome shotgun (WGS) entry which is preliminary data.</text>
</comment>
<evidence type="ECO:0000256" key="2">
    <source>
        <dbReference type="PROSITE-ProRule" id="PRU00059"/>
    </source>
</evidence>
<feature type="compositionally biased region" description="Polar residues" evidence="3">
    <location>
        <begin position="332"/>
        <end position="351"/>
    </location>
</feature>
<dbReference type="PANTHER" id="PTHR24255">
    <property type="entry name" value="COMPLEMENT COMPONENT 1, S SUBCOMPONENT-RELATED"/>
    <property type="match status" value="1"/>
</dbReference>
<evidence type="ECO:0000256" key="1">
    <source>
        <dbReference type="ARBA" id="ARBA00023157"/>
    </source>
</evidence>
<evidence type="ECO:0000313" key="5">
    <source>
        <dbReference type="EMBL" id="KAK8388054.1"/>
    </source>
</evidence>
<dbReference type="Pfam" id="PF00431">
    <property type="entry name" value="CUB"/>
    <property type="match status" value="5"/>
</dbReference>
<sequence length="995" mass="108460">MSHTWNPGGARTGSDNDDNIGATNKEHAVKGGDIDEDTHILKQMVIEKALGIKGRSSQEEDVATVCDELVTNEEFYLHSPGYPENYPPKYEILRRHPNVCGVVFTVLRLDLAAPSDFPFNQTHHRDDKDRHGVCPGDSLVINNVVYCGRYQRGKTETHISSDSSSSLSTKHRPILSPATFAFTSSLMTVEFRSGAGHGASGFLLQGRQVSTCRQPRSLGPPLISSIPCNRRVEGASFVVMSPGYPEQYSHNLECRYTIVRSGPHVCGLQLVVQGFIVEDGSCMFDYLEVQGQRLCGTLPPGFTRHFNFEGDEVVIRFRSDESTKRPGFVIRGQQTPCMESPPVQASLSQSPPGRVENQQKSTSSQTTTQSQSTSSPSLSINTTTANQTDAHINYILSILDRQPHQTGREDGIEGRNISDEDFTEVDLGLVTFREPDDDHTNADQNIPGSPDFNPFTTEGLTPTVPTTSTDLFSIPTDFPTNPTDFSTIPTEFSTIPTDFSTGLTDFPTTVNFPSTSSFPTLTSDCDRLITAVTTDIESPNYPNNYPVSKQCAYVVGRASENVCRLEVNFLSVDLPSQDPVTNECIGDYVNVDGTKFCGTFQNRIVTINFPDQTVTLSFFSDASVTGRGFKLRVTQLSNGCGGPVQPPIPPGQCDATSQQPAFLLLSPGYPVRYPPSTECITTVLRSSPDVNSLVLELVDFELGTTLGCSGDYLEVGGERLCGLLTGQTRTVPFVGNSVTIKFHSEANLGVGGRGYRIRVSQSSTSIIPNGCGSLVTTPTASLQSPNYPNSYPPNIDCRYVINKVVDSDHFILQSPGYPAPYYTNARCFYSIVRGSDMACGVELTVDEFDIERSPNCGEAYLELAGRRYCGSLDHDVQSVIPFNATQPIVLKFVAGQYSSSNGFSLRGRRISCSKTKGTDSRTAEVVEQGQHRPQSSGEGSHKNKGVTLSRTDEAGEAEWLNRFVEDGDMVLLWVGPGGPVSSPLVDKRRLVQVPS</sequence>
<dbReference type="GO" id="GO:0005615">
    <property type="term" value="C:extracellular space"/>
    <property type="evidence" value="ECO:0007669"/>
    <property type="project" value="TreeGrafter"/>
</dbReference>
<dbReference type="SMART" id="SM00042">
    <property type="entry name" value="CUB"/>
    <property type="match status" value="4"/>
</dbReference>
<feature type="region of interest" description="Disordered" evidence="3">
    <location>
        <begin position="1"/>
        <end position="31"/>
    </location>
</feature>
<evidence type="ECO:0000313" key="6">
    <source>
        <dbReference type="Proteomes" id="UP001487740"/>
    </source>
</evidence>
<comment type="caution">
    <text evidence="2">Lacks conserved residue(s) required for the propagation of feature annotation.</text>
</comment>
<keyword evidence="6" id="KW-1185">Reference proteome</keyword>
<dbReference type="InterPro" id="IPR000859">
    <property type="entry name" value="CUB_dom"/>
</dbReference>
<dbReference type="PANTHER" id="PTHR24255:SF31">
    <property type="entry name" value="CUBILIN-LIKE PROTEIN"/>
    <property type="match status" value="1"/>
</dbReference>
<evidence type="ECO:0000259" key="4">
    <source>
        <dbReference type="PROSITE" id="PS01180"/>
    </source>
</evidence>
<dbReference type="CDD" id="cd00041">
    <property type="entry name" value="CUB"/>
    <property type="match status" value="4"/>
</dbReference>
<accession>A0AAW0TK10</accession>
<proteinExistence type="predicted"/>
<dbReference type="Proteomes" id="UP001487740">
    <property type="component" value="Unassembled WGS sequence"/>
</dbReference>
<dbReference type="Gene3D" id="2.60.120.290">
    <property type="entry name" value="Spermadhesin, CUB domain"/>
    <property type="match status" value="6"/>
</dbReference>
<dbReference type="PROSITE" id="PS01180">
    <property type="entry name" value="CUB"/>
    <property type="match status" value="4"/>
</dbReference>
<feature type="region of interest" description="Disordered" evidence="3">
    <location>
        <begin position="913"/>
        <end position="950"/>
    </location>
</feature>